<accession>A0A239VHK1</accession>
<dbReference type="STRING" id="1121387.GCA_000429885_02098"/>
<dbReference type="Pfam" id="PF11349">
    <property type="entry name" value="DUF3151"/>
    <property type="match status" value="1"/>
</dbReference>
<dbReference type="InterPro" id="IPR014487">
    <property type="entry name" value="DUF3151"/>
</dbReference>
<organism evidence="1 2">
    <name type="scientific">Dermatophilus congolensis</name>
    <dbReference type="NCBI Taxonomy" id="1863"/>
    <lineage>
        <taxon>Bacteria</taxon>
        <taxon>Bacillati</taxon>
        <taxon>Actinomycetota</taxon>
        <taxon>Actinomycetes</taxon>
        <taxon>Micrococcales</taxon>
        <taxon>Dermatophilaceae</taxon>
        <taxon>Dermatophilus</taxon>
    </lineage>
</organism>
<dbReference type="Proteomes" id="UP000242637">
    <property type="component" value="Chromosome 1"/>
</dbReference>
<protein>
    <submittedName>
        <fullName evidence="1">Protein of uncharacterized function (DUF3151)</fullName>
    </submittedName>
</protein>
<proteinExistence type="predicted"/>
<reference evidence="1 2" key="1">
    <citation type="submission" date="2017-06" db="EMBL/GenBank/DDBJ databases">
        <authorList>
            <consortium name="Pathogen Informatics"/>
        </authorList>
    </citation>
    <scope>NUCLEOTIDE SEQUENCE [LARGE SCALE GENOMIC DNA]</scope>
    <source>
        <strain evidence="1 2">NCTC13039</strain>
    </source>
</reference>
<keyword evidence="2" id="KW-1185">Reference proteome</keyword>
<dbReference type="RefSeq" id="WP_028328001.1">
    <property type="nucleotide sequence ID" value="NZ_JAAFNI010000001.1"/>
</dbReference>
<dbReference type="EMBL" id="LT906453">
    <property type="protein sequence ID" value="SNV21376.1"/>
    <property type="molecule type" value="Genomic_DNA"/>
</dbReference>
<dbReference type="OrthoDB" id="3826919at2"/>
<evidence type="ECO:0000313" key="2">
    <source>
        <dbReference type="Proteomes" id="UP000242637"/>
    </source>
</evidence>
<name>A0A239VHK1_9MICO</name>
<gene>
    <name evidence="1" type="ORF">SAMEA4475696_01212</name>
</gene>
<dbReference type="GeneID" id="63459442"/>
<dbReference type="PIRSF" id="PIRSF017349">
    <property type="entry name" value="UCP017349"/>
    <property type="match status" value="1"/>
</dbReference>
<dbReference type="AlphaFoldDB" id="A0A239VHK1"/>
<dbReference type="KEGG" id="dco:SAMEA4475696_1212"/>
<evidence type="ECO:0000313" key="1">
    <source>
        <dbReference type="EMBL" id="SNV21376.1"/>
    </source>
</evidence>
<sequence length="139" mass="14805">MGEYEVRKNLLGPEPTLLPVDSSVERLVAGEDAQVVAATDPLCLAAWAALAEQSLACGEFVQAYAFARVGYHRGLDALRRAGWRGAGPVPWSHEPNRGFLRSLAALALAASALGEGDEEQRCRVFLRDSSAEAAQVLGV</sequence>